<dbReference type="InterPro" id="IPR003423">
    <property type="entry name" value="OMP_efflux"/>
</dbReference>
<dbReference type="Proteomes" id="UP000235659">
    <property type="component" value="Unassembled WGS sequence"/>
</dbReference>
<keyword evidence="8" id="KW-0732">Signal</keyword>
<keyword evidence="11" id="KW-1185">Reference proteome</keyword>
<dbReference type="SUPFAM" id="SSF56954">
    <property type="entry name" value="Outer membrane efflux proteins (OEP)"/>
    <property type="match status" value="1"/>
</dbReference>
<dbReference type="Gene3D" id="1.20.1600.10">
    <property type="entry name" value="Outer membrane efflux proteins (OEP)"/>
    <property type="match status" value="1"/>
</dbReference>
<reference evidence="9 12" key="2">
    <citation type="submission" date="2020-04" db="EMBL/GenBank/DDBJ databases">
        <authorList>
            <person name="De Canck E."/>
        </authorList>
    </citation>
    <scope>NUCLEOTIDE SEQUENCE [LARGE SCALE GENOMIC DNA]</scope>
    <source>
        <strain evidence="9 12">LMG 27174</strain>
    </source>
</reference>
<evidence type="ECO:0000313" key="9">
    <source>
        <dbReference type="EMBL" id="CAB3644475.1"/>
    </source>
</evidence>
<keyword evidence="7" id="KW-0998">Cell outer membrane</keyword>
<dbReference type="PANTHER" id="PTHR30026:SF20">
    <property type="entry name" value="OUTER MEMBRANE PROTEIN TOLC"/>
    <property type="match status" value="1"/>
</dbReference>
<accession>A0A2N7WU31</accession>
<comment type="subcellular location">
    <subcellularLocation>
        <location evidence="1">Cell outer membrane</location>
    </subcellularLocation>
</comment>
<dbReference type="InterPro" id="IPR051906">
    <property type="entry name" value="TolC-like"/>
</dbReference>
<gene>
    <name evidence="10" type="ORF">C0Z16_05320</name>
    <name evidence="9" type="ORF">LMG27174_00713</name>
</gene>
<feature type="signal peptide" evidence="8">
    <location>
        <begin position="1"/>
        <end position="19"/>
    </location>
</feature>
<dbReference type="EMBL" id="CADIJZ010000002">
    <property type="protein sequence ID" value="CAB3644475.1"/>
    <property type="molecule type" value="Genomic_DNA"/>
</dbReference>
<dbReference type="OrthoDB" id="9813458at2"/>
<proteinExistence type="inferred from homology"/>
<evidence type="ECO:0000256" key="2">
    <source>
        <dbReference type="ARBA" id="ARBA00007613"/>
    </source>
</evidence>
<evidence type="ECO:0000256" key="6">
    <source>
        <dbReference type="ARBA" id="ARBA00023136"/>
    </source>
</evidence>
<dbReference type="NCBIfam" id="TIGR01844">
    <property type="entry name" value="type_I_sec_TolC"/>
    <property type="match status" value="1"/>
</dbReference>
<feature type="chain" id="PRO_5044384565" evidence="8">
    <location>
        <begin position="20"/>
        <end position="538"/>
    </location>
</feature>
<organism evidence="9 12">
    <name type="scientific">Paraburkholderia rhynchosiae</name>
    <dbReference type="NCBI Taxonomy" id="487049"/>
    <lineage>
        <taxon>Bacteria</taxon>
        <taxon>Pseudomonadati</taxon>
        <taxon>Pseudomonadota</taxon>
        <taxon>Betaproteobacteria</taxon>
        <taxon>Burkholderiales</taxon>
        <taxon>Burkholderiaceae</taxon>
        <taxon>Paraburkholderia</taxon>
    </lineage>
</organism>
<dbReference type="RefSeq" id="WP_102631151.1">
    <property type="nucleotide sequence ID" value="NZ_CADIJZ010000002.1"/>
</dbReference>
<dbReference type="GO" id="GO:0009279">
    <property type="term" value="C:cell outer membrane"/>
    <property type="evidence" value="ECO:0007669"/>
    <property type="project" value="UniProtKB-SubCell"/>
</dbReference>
<evidence type="ECO:0000256" key="1">
    <source>
        <dbReference type="ARBA" id="ARBA00004442"/>
    </source>
</evidence>
<reference evidence="10 11" key="1">
    <citation type="submission" date="2018-01" db="EMBL/GenBank/DDBJ databases">
        <title>Whole genome analyses suggest that Burkholderia sensu lato contains two further novel genera in the rhizoxinica-symbiotica group Mycetohabitans gen. nov., and Trinickia gen. nov.: implications for the evolution of diazotrophy and nodulation in the Burkholderiaceae.</title>
        <authorList>
            <person name="Estrada-de los Santos P."/>
            <person name="Palmer M."/>
            <person name="Chavez-Ramirez B."/>
            <person name="Beukes C."/>
            <person name="Steenkamp E.T."/>
            <person name="Hirsch A.M."/>
            <person name="Manyaka P."/>
            <person name="Maluk M."/>
            <person name="Lafos M."/>
            <person name="Crook M."/>
            <person name="Gross E."/>
            <person name="Simon M.F."/>
            <person name="Bueno dos Reis Junior F."/>
            <person name="Poole P.S."/>
            <person name="Venter S.N."/>
            <person name="James E.K."/>
        </authorList>
    </citation>
    <scope>NUCLEOTIDE SEQUENCE [LARGE SCALE GENOMIC DNA]</scope>
    <source>
        <strain evidence="10 11">WSM 3937</strain>
    </source>
</reference>
<keyword evidence="4" id="KW-1134">Transmembrane beta strand</keyword>
<name>A0A2N7WU31_9BURK</name>
<keyword evidence="5" id="KW-0812">Transmembrane</keyword>
<sequence>MNKRTMAGALLVFTGVAYAGAAAAVDLLTVVEQSTDHDADLAAFRAGSRAAGEAVPKARAALLPQLAGGWGRAYNSTVTEGIPNTHYWQNGWTVALTQPVFDWNRWTTYKQADFVQARGAVDLARAQQTTILRAVQTYFDELAAEDELTRADDYTAALDGHLDELRRRRRAGEATVIDVQEAEAAREQARSQQLDARDDLQLKRLALEHITGQRFAGLSRLSHAAGMPALHPDDMESWTSQAEAHDYPVQLKQIDRRIAELEVEKARAARLPVVNLTASHTPAGAASGYIRPTTTTTAMLSVTIPIFEGGATSANIDEKLALEDKAQDELVAATRLAGASAREYWSRFRAGVARVEALSRLVQSSLAALNATKVGYRVGSRASTDVLRASDAFFANRRDLIRARYATVVALLQLKAAAASLNLDEVARVNELVLNVADGQAVRRMDVRHAAVDAKVERAVVGAEVPRAAVEAKAERAAVEAEVERAVVGAGVQRAAVGAGIERAVAGSDIPLAVVGGDAQPAAIDAAVQRALASIRQQ</sequence>
<dbReference type="AlphaFoldDB" id="A0A2N7WU31"/>
<dbReference type="GO" id="GO:1990281">
    <property type="term" value="C:efflux pump complex"/>
    <property type="evidence" value="ECO:0007669"/>
    <property type="project" value="TreeGrafter"/>
</dbReference>
<evidence type="ECO:0000313" key="11">
    <source>
        <dbReference type="Proteomes" id="UP000235659"/>
    </source>
</evidence>
<dbReference type="PANTHER" id="PTHR30026">
    <property type="entry name" value="OUTER MEMBRANE PROTEIN TOLC"/>
    <property type="match status" value="1"/>
</dbReference>
<evidence type="ECO:0000256" key="4">
    <source>
        <dbReference type="ARBA" id="ARBA00022452"/>
    </source>
</evidence>
<evidence type="ECO:0000256" key="5">
    <source>
        <dbReference type="ARBA" id="ARBA00022692"/>
    </source>
</evidence>
<evidence type="ECO:0000313" key="10">
    <source>
        <dbReference type="EMBL" id="PMS32959.1"/>
    </source>
</evidence>
<protein>
    <submittedName>
        <fullName evidence="10">Type I secretion protein TolC</fullName>
    </submittedName>
</protein>
<dbReference type="Proteomes" id="UP000494205">
    <property type="component" value="Unassembled WGS sequence"/>
</dbReference>
<keyword evidence="3" id="KW-0813">Transport</keyword>
<dbReference type="EMBL" id="PNXY01000003">
    <property type="protein sequence ID" value="PMS32959.1"/>
    <property type="molecule type" value="Genomic_DNA"/>
</dbReference>
<evidence type="ECO:0000313" key="12">
    <source>
        <dbReference type="Proteomes" id="UP000494205"/>
    </source>
</evidence>
<dbReference type="Pfam" id="PF02321">
    <property type="entry name" value="OEP"/>
    <property type="match status" value="2"/>
</dbReference>
<evidence type="ECO:0000256" key="8">
    <source>
        <dbReference type="SAM" id="SignalP"/>
    </source>
</evidence>
<evidence type="ECO:0000256" key="7">
    <source>
        <dbReference type="ARBA" id="ARBA00023237"/>
    </source>
</evidence>
<evidence type="ECO:0000256" key="3">
    <source>
        <dbReference type="ARBA" id="ARBA00022448"/>
    </source>
</evidence>
<dbReference type="GO" id="GO:0015562">
    <property type="term" value="F:efflux transmembrane transporter activity"/>
    <property type="evidence" value="ECO:0007669"/>
    <property type="project" value="InterPro"/>
</dbReference>
<dbReference type="InterPro" id="IPR010130">
    <property type="entry name" value="T1SS_OMP_TolC"/>
</dbReference>
<comment type="similarity">
    <text evidence="2">Belongs to the outer membrane factor (OMF) (TC 1.B.17) family.</text>
</comment>
<keyword evidence="6" id="KW-0472">Membrane</keyword>
<dbReference type="GO" id="GO:0015288">
    <property type="term" value="F:porin activity"/>
    <property type="evidence" value="ECO:0007669"/>
    <property type="project" value="TreeGrafter"/>
</dbReference>